<keyword evidence="2" id="KW-1185">Reference proteome</keyword>
<evidence type="ECO:0000313" key="2">
    <source>
        <dbReference type="Proteomes" id="UP000523447"/>
    </source>
</evidence>
<name>A0A7X6RIT3_9NOCA</name>
<accession>A0A7X6RIT3</accession>
<proteinExistence type="predicted"/>
<sequence>MPILFDTSGLQQTGPDIWDSPRTGDRVIRQYTPGVPTIPAPLEDLPALRRELAEASAERGCLIEAHVVSFADLPALVRFEKVPHWNRPHGLIYTASIIVPRATGAASLLVLCAENGPTGYRDVTVAARTGIDAAHPPHPYAPDRASALPYSAADDARWDPEFPDHALTRARRWFAELARTARLDPHFAALPPFTGPIPDFPGMTPLSDPPPSWLR</sequence>
<reference evidence="1 2" key="1">
    <citation type="submission" date="2020-04" db="EMBL/GenBank/DDBJ databases">
        <title>MicrobeNet Type strains.</title>
        <authorList>
            <person name="Nicholson A.C."/>
        </authorList>
    </citation>
    <scope>NUCLEOTIDE SEQUENCE [LARGE SCALE GENOMIC DNA]</scope>
    <source>
        <strain evidence="1 2">DSM 44445</strain>
    </source>
</reference>
<dbReference type="EMBL" id="JAAXPE010000018">
    <property type="protein sequence ID" value="NKY87456.1"/>
    <property type="molecule type" value="Genomic_DNA"/>
</dbReference>
<organism evidence="1 2">
    <name type="scientific">Nocardia veterana</name>
    <dbReference type="NCBI Taxonomy" id="132249"/>
    <lineage>
        <taxon>Bacteria</taxon>
        <taxon>Bacillati</taxon>
        <taxon>Actinomycetota</taxon>
        <taxon>Actinomycetes</taxon>
        <taxon>Mycobacteriales</taxon>
        <taxon>Nocardiaceae</taxon>
        <taxon>Nocardia</taxon>
    </lineage>
</organism>
<dbReference type="Proteomes" id="UP000523447">
    <property type="component" value="Unassembled WGS sequence"/>
</dbReference>
<protein>
    <submittedName>
        <fullName evidence="1">Uncharacterized protein</fullName>
    </submittedName>
</protein>
<dbReference type="RefSeq" id="WP_051031397.1">
    <property type="nucleotide sequence ID" value="NZ_CAWPHS010000010.1"/>
</dbReference>
<comment type="caution">
    <text evidence="1">The sequence shown here is derived from an EMBL/GenBank/DDBJ whole genome shotgun (WGS) entry which is preliminary data.</text>
</comment>
<evidence type="ECO:0000313" key="1">
    <source>
        <dbReference type="EMBL" id="NKY87456.1"/>
    </source>
</evidence>
<dbReference type="AlphaFoldDB" id="A0A7X6RIT3"/>
<gene>
    <name evidence="1" type="ORF">HGA07_17685</name>
</gene>